<dbReference type="PROSITE" id="PS51257">
    <property type="entry name" value="PROKAR_LIPOPROTEIN"/>
    <property type="match status" value="1"/>
</dbReference>
<feature type="signal peptide" evidence="1">
    <location>
        <begin position="1"/>
        <end position="28"/>
    </location>
</feature>
<proteinExistence type="predicted"/>
<protein>
    <submittedName>
        <fullName evidence="2">Uncharacterized protein</fullName>
    </submittedName>
</protein>
<organism evidence="2 3">
    <name type="scientific">Desulfomonile tiedjei</name>
    <dbReference type="NCBI Taxonomy" id="2358"/>
    <lineage>
        <taxon>Bacteria</taxon>
        <taxon>Pseudomonadati</taxon>
        <taxon>Thermodesulfobacteriota</taxon>
        <taxon>Desulfomonilia</taxon>
        <taxon>Desulfomonilales</taxon>
        <taxon>Desulfomonilaceae</taxon>
        <taxon>Desulfomonile</taxon>
    </lineage>
</organism>
<keyword evidence="1" id="KW-0732">Signal</keyword>
<evidence type="ECO:0000313" key="2">
    <source>
        <dbReference type="EMBL" id="MBI5250182.1"/>
    </source>
</evidence>
<dbReference type="Proteomes" id="UP000807825">
    <property type="component" value="Unassembled WGS sequence"/>
</dbReference>
<gene>
    <name evidence="2" type="ORF">HY912_11870</name>
</gene>
<dbReference type="EMBL" id="JACRDE010000314">
    <property type="protein sequence ID" value="MBI5250182.1"/>
    <property type="molecule type" value="Genomic_DNA"/>
</dbReference>
<feature type="chain" id="PRO_5039138267" evidence="1">
    <location>
        <begin position="29"/>
        <end position="134"/>
    </location>
</feature>
<comment type="caution">
    <text evidence="2">The sequence shown here is derived from an EMBL/GenBank/DDBJ whole genome shotgun (WGS) entry which is preliminary data.</text>
</comment>
<reference evidence="2" key="1">
    <citation type="submission" date="2020-07" db="EMBL/GenBank/DDBJ databases">
        <title>Huge and variable diversity of episymbiotic CPR bacteria and DPANN archaea in groundwater ecosystems.</title>
        <authorList>
            <person name="He C.Y."/>
            <person name="Keren R."/>
            <person name="Whittaker M."/>
            <person name="Farag I.F."/>
            <person name="Doudna J."/>
            <person name="Cate J.H.D."/>
            <person name="Banfield J.F."/>
        </authorList>
    </citation>
    <scope>NUCLEOTIDE SEQUENCE</scope>
    <source>
        <strain evidence="2">NC_groundwater_1664_Pr3_B-0.1um_52_9</strain>
    </source>
</reference>
<accession>A0A9D6Z444</accession>
<dbReference type="AlphaFoldDB" id="A0A9D6Z444"/>
<name>A0A9D6Z444_9BACT</name>
<evidence type="ECO:0000313" key="3">
    <source>
        <dbReference type="Proteomes" id="UP000807825"/>
    </source>
</evidence>
<sequence length="134" mass="14897">MKKPEAIKAVLGLIVALIFALSTGMACAQDQAIKMEDVEKLAKEALANAEGTRKLVESVIQKVEKDMPKDASTLLKGEVEGAKMWFKKGDDLLAKCKKQIEEKKFTKDLVIDLNQAWRWLVEAGSEITRASMME</sequence>
<evidence type="ECO:0000256" key="1">
    <source>
        <dbReference type="SAM" id="SignalP"/>
    </source>
</evidence>